<evidence type="ECO:0000256" key="1">
    <source>
        <dbReference type="ARBA" id="ARBA00023015"/>
    </source>
</evidence>
<evidence type="ECO:0000313" key="5">
    <source>
        <dbReference type="EMBL" id="KAF1016983.1"/>
    </source>
</evidence>
<dbReference type="InterPro" id="IPR020449">
    <property type="entry name" value="Tscrpt_reg_AraC-type_HTH"/>
</dbReference>
<dbReference type="GO" id="GO:0043565">
    <property type="term" value="F:sequence-specific DNA binding"/>
    <property type="evidence" value="ECO:0007669"/>
    <property type="project" value="InterPro"/>
</dbReference>
<keyword evidence="1" id="KW-0805">Transcription regulation</keyword>
<dbReference type="GO" id="GO:0003700">
    <property type="term" value="F:DNA-binding transcription factor activity"/>
    <property type="evidence" value="ECO:0007669"/>
    <property type="project" value="InterPro"/>
</dbReference>
<reference evidence="6" key="1">
    <citation type="journal article" date="2020" name="MBio">
        <title>Horizontal gene transfer to a defensive symbiont with a reduced genome amongst a multipartite beetle microbiome.</title>
        <authorList>
            <person name="Waterworth S.C."/>
            <person name="Florez L.V."/>
            <person name="Rees E.R."/>
            <person name="Hertweck C."/>
            <person name="Kaltenpoth M."/>
            <person name="Kwan J.C."/>
        </authorList>
    </citation>
    <scope>NUCLEOTIDE SEQUENCE [LARGE SCALE GENOMIC DNA]</scope>
</reference>
<dbReference type="InterPro" id="IPR050204">
    <property type="entry name" value="AraC_XylS_family_regulators"/>
</dbReference>
<evidence type="ECO:0000256" key="3">
    <source>
        <dbReference type="ARBA" id="ARBA00023163"/>
    </source>
</evidence>
<comment type="caution">
    <text evidence="5">The sequence shown here is derived from an EMBL/GenBank/DDBJ whole genome shotgun (WGS) entry which is preliminary data.</text>
</comment>
<dbReference type="PANTHER" id="PTHR46796:SF6">
    <property type="entry name" value="ARAC SUBFAMILY"/>
    <property type="match status" value="1"/>
</dbReference>
<sequence length="287" mass="30457">MPALADQLLRETGRTADGSLASADGSVVLLRHRFAASEGLMGHPDQLRLGLVLGGGGLLQQRTAAAHLQAHWHPGQFNLVLPGDSGHYASPAVDLLGIAIDTRRFAPAAHGAQALQPLATRLHQDPVIAAVLQALWHTAQADACLPGFLEQGAQALLHRLAQLAGQAPPVATVRAQAPLSPRRLQLLQAFIDEHRAQPLDVAQLVHALQMAPSRFSRALQAATGLTPYAYLARQRMQWAADALLAGHGVTEVALATGYANPSKFSAAFRRVMGCVPSAWALRRHAAL</sequence>
<dbReference type="PRINTS" id="PR00032">
    <property type="entry name" value="HTHARAC"/>
</dbReference>
<keyword evidence="2" id="KW-0238">DNA-binding</keyword>
<feature type="domain" description="HTH araC/xylS-type" evidence="4">
    <location>
        <begin position="185"/>
        <end position="282"/>
    </location>
</feature>
<dbReference type="PANTHER" id="PTHR46796">
    <property type="entry name" value="HTH-TYPE TRANSCRIPTIONAL ACTIVATOR RHAS-RELATED"/>
    <property type="match status" value="1"/>
</dbReference>
<dbReference type="Gene3D" id="1.10.10.60">
    <property type="entry name" value="Homeodomain-like"/>
    <property type="match status" value="1"/>
</dbReference>
<organism evidence="5 6">
    <name type="scientific">Stenotrophomonas maltophilia</name>
    <name type="common">Pseudomonas maltophilia</name>
    <name type="synonym">Xanthomonas maltophilia</name>
    <dbReference type="NCBI Taxonomy" id="40324"/>
    <lineage>
        <taxon>Bacteria</taxon>
        <taxon>Pseudomonadati</taxon>
        <taxon>Pseudomonadota</taxon>
        <taxon>Gammaproteobacteria</taxon>
        <taxon>Lysobacterales</taxon>
        <taxon>Lysobacteraceae</taxon>
        <taxon>Stenotrophomonas</taxon>
        <taxon>Stenotrophomonas maltophilia group</taxon>
    </lineage>
</organism>
<dbReference type="Proteomes" id="UP000487117">
    <property type="component" value="Unassembled WGS sequence"/>
</dbReference>
<dbReference type="AlphaFoldDB" id="A0A7V8FIX3"/>
<evidence type="ECO:0000256" key="2">
    <source>
        <dbReference type="ARBA" id="ARBA00023125"/>
    </source>
</evidence>
<dbReference type="SMART" id="SM00342">
    <property type="entry name" value="HTH_ARAC"/>
    <property type="match status" value="1"/>
</dbReference>
<dbReference type="InterPro" id="IPR018060">
    <property type="entry name" value="HTH_AraC"/>
</dbReference>
<keyword evidence="3" id="KW-0804">Transcription</keyword>
<evidence type="ECO:0000259" key="4">
    <source>
        <dbReference type="PROSITE" id="PS01124"/>
    </source>
</evidence>
<dbReference type="EMBL" id="WNDS01000001">
    <property type="protein sequence ID" value="KAF1016983.1"/>
    <property type="molecule type" value="Genomic_DNA"/>
</dbReference>
<dbReference type="PROSITE" id="PS01124">
    <property type="entry name" value="HTH_ARAC_FAMILY_2"/>
    <property type="match status" value="1"/>
</dbReference>
<name>A0A7V8FIX3_STEMA</name>
<gene>
    <name evidence="5" type="primary">exsA_1</name>
    <name evidence="5" type="ORF">GAK31_00242</name>
</gene>
<accession>A0A7V8FIX3</accession>
<protein>
    <submittedName>
        <fullName evidence="5">Exoenzyme S synthesis regulatory protein ExsA</fullName>
    </submittedName>
</protein>
<dbReference type="SUPFAM" id="SSF46689">
    <property type="entry name" value="Homeodomain-like"/>
    <property type="match status" value="2"/>
</dbReference>
<dbReference type="Pfam" id="PF12833">
    <property type="entry name" value="HTH_18"/>
    <property type="match status" value="1"/>
</dbReference>
<evidence type="ECO:0000313" key="6">
    <source>
        <dbReference type="Proteomes" id="UP000487117"/>
    </source>
</evidence>
<dbReference type="InterPro" id="IPR009057">
    <property type="entry name" value="Homeodomain-like_sf"/>
</dbReference>
<proteinExistence type="predicted"/>